<accession>A0A3Q8SBX5</accession>
<keyword evidence="1" id="KW-0472">Membrane</keyword>
<dbReference type="NCBIfam" id="TIGR02896">
    <property type="entry name" value="spore_III_AF"/>
    <property type="match status" value="1"/>
</dbReference>
<sequence length="261" mass="29353">MECGGDDSMTWLAEWLKQIIFVVLMATFIDLLLPNRSMERYVKLVVSLLILLTLISPVMRLFAPDSQQKLETVLMNSTGEGTSASVGTDEILHQGEQIRMRREREVIEMASEEAAKRIQEQIERETGQRVDRVVVRLDRPESGAEPLISAVEVYITQDQELSGADTPSNNGQEEEHEQISIASVEPVRIQVEPLGEEEVEEVVRKSVPAMSEEASPGAEMIDSTNNAAQTYSLAEQITDILLRNWEIPRELVHVVIQENNK</sequence>
<keyword evidence="3" id="KW-1185">Reference proteome</keyword>
<proteinExistence type="predicted"/>
<dbReference type="Pfam" id="PF09581">
    <property type="entry name" value="Spore_III_AF"/>
    <property type="match status" value="1"/>
</dbReference>
<name>A0A3Q8SBX5_9BACL</name>
<reference evidence="2 3" key="1">
    <citation type="submission" date="2018-11" db="EMBL/GenBank/DDBJ databases">
        <title>Genome sequencing of Paenibacillus lentus DSM25539(T).</title>
        <authorList>
            <person name="Kook J.-K."/>
            <person name="Park S.-N."/>
            <person name="Lim Y.K."/>
        </authorList>
    </citation>
    <scope>NUCLEOTIDE SEQUENCE [LARGE SCALE GENOMIC DNA]</scope>
    <source>
        <strain evidence="2 3">DSM 25539</strain>
    </source>
</reference>
<dbReference type="Proteomes" id="UP000273145">
    <property type="component" value="Chromosome"/>
</dbReference>
<feature type="transmembrane region" description="Helical" evidence="1">
    <location>
        <begin position="45"/>
        <end position="63"/>
    </location>
</feature>
<keyword evidence="1" id="KW-1133">Transmembrane helix</keyword>
<dbReference type="InterPro" id="IPR014245">
    <property type="entry name" value="Spore_III_AF"/>
</dbReference>
<feature type="transmembrane region" description="Helical" evidence="1">
    <location>
        <begin position="15"/>
        <end position="33"/>
    </location>
</feature>
<dbReference type="EMBL" id="CP034248">
    <property type="protein sequence ID" value="AZK47058.1"/>
    <property type="molecule type" value="Genomic_DNA"/>
</dbReference>
<evidence type="ECO:0000313" key="3">
    <source>
        <dbReference type="Proteomes" id="UP000273145"/>
    </source>
</evidence>
<dbReference type="KEGG" id="plen:EIM92_13590"/>
<gene>
    <name evidence="2" type="primary">spoIIIAF</name>
    <name evidence="2" type="ORF">EIM92_13590</name>
</gene>
<evidence type="ECO:0000313" key="2">
    <source>
        <dbReference type="EMBL" id="AZK47058.1"/>
    </source>
</evidence>
<organism evidence="2 3">
    <name type="scientific">Paenibacillus lentus</name>
    <dbReference type="NCBI Taxonomy" id="1338368"/>
    <lineage>
        <taxon>Bacteria</taxon>
        <taxon>Bacillati</taxon>
        <taxon>Bacillota</taxon>
        <taxon>Bacilli</taxon>
        <taxon>Bacillales</taxon>
        <taxon>Paenibacillaceae</taxon>
        <taxon>Paenibacillus</taxon>
    </lineage>
</organism>
<evidence type="ECO:0000256" key="1">
    <source>
        <dbReference type="SAM" id="Phobius"/>
    </source>
</evidence>
<keyword evidence="1" id="KW-0812">Transmembrane</keyword>
<dbReference type="OrthoDB" id="2375554at2"/>
<protein>
    <submittedName>
        <fullName evidence="2">Stage III sporulation protein AF</fullName>
    </submittedName>
</protein>
<dbReference type="AlphaFoldDB" id="A0A3Q8SBX5"/>